<keyword evidence="2" id="KW-1185">Reference proteome</keyword>
<dbReference type="OrthoDB" id="386287at2157"/>
<dbReference type="Proteomes" id="UP000321408">
    <property type="component" value="Chromosome"/>
</dbReference>
<protein>
    <recommendedName>
        <fullName evidence="3">Heparinase II/III-like protein</fullName>
    </recommendedName>
</protein>
<name>A0A5B9DEE6_9ARCH</name>
<gene>
    <name evidence="1" type="ORF">DSAG12_03321</name>
</gene>
<organism evidence="1 2">
    <name type="scientific">Promethearchaeum syntrophicum</name>
    <dbReference type="NCBI Taxonomy" id="2594042"/>
    <lineage>
        <taxon>Archaea</taxon>
        <taxon>Promethearchaeati</taxon>
        <taxon>Promethearchaeota</taxon>
        <taxon>Promethearchaeia</taxon>
        <taxon>Promethearchaeales</taxon>
        <taxon>Promethearchaeaceae</taxon>
        <taxon>Promethearchaeum</taxon>
    </lineage>
</organism>
<evidence type="ECO:0008006" key="3">
    <source>
        <dbReference type="Google" id="ProtNLM"/>
    </source>
</evidence>
<evidence type="ECO:0000313" key="1">
    <source>
        <dbReference type="EMBL" id="QEE17484.1"/>
    </source>
</evidence>
<sequence length="671" mass="77919">MEEEFFKTTSVTDFKLKNIGNPPRGYNIQRNQDVYSKFPFKPDYSDRKSDFISHCLQNPGTDAIKGYYYELVRISENQGPIWQELIESALNYIDSRLDCSDFVLLGIMRLYCQLSQKPLVTPKILQHSKKTILMFKYWPDEPGNDSMCYWTENHHIMFAVNEYLAGQLFPDEIFSNSKMSGREKVTKASKRILKWLELRFYTGFNEWLSNIYFDEDLTALLNLIDFCNDTEIVRKAKIIVDLLLFDMALNSFYGQFVSTHGRCYAAEKKNALIESTTDTMKLVFGMGVFANNDNMSAVTLALSEKYTPPEVLISIASDVNRSEMQNLQRVGIKIREAAKWGINYKDVDNGLILLSFESYVHPKTINVMVKMLDRFRWWDNQFFQEFGPFKQALRIGKYFGLTICLALIFIKDLTRNTREENNIYTYRTPDYMLSSSQDYRKGYGGDQQHIWQATLGPEAVCFTTHPGGYENTAPEGYWLGSGYLPRVGQVKNVLISIYKIPRMGGILLRKNLPFTHAWIPKNKFDEVIERNEWVFARYQEGYLALFSQHKYYWHPQGGDKDMEIIANGRHNIWIMEMGRKEDYGSFSAFVDSISSSNLKFGRQSVKYASPSQGNLEFGWNGHLKQNGKKLNLKNYPRYANPYCKTSFGAENIHIKHLDKEIFLDFNKAGRT</sequence>
<dbReference type="GeneID" id="41331288"/>
<dbReference type="EMBL" id="CP042905">
    <property type="protein sequence ID" value="QEE17484.1"/>
    <property type="molecule type" value="Genomic_DNA"/>
</dbReference>
<reference evidence="1 2" key="1">
    <citation type="journal article" date="2020" name="Nature">
        <title>Isolation of an archaeon at the prokaryote-eukaryote interface.</title>
        <authorList>
            <person name="Imachi H."/>
            <person name="Nobu M.K."/>
            <person name="Nakahara N."/>
            <person name="Morono Y."/>
            <person name="Ogawara M."/>
            <person name="Takaki Y."/>
            <person name="Takano Y."/>
            <person name="Uematsu K."/>
            <person name="Ikuta T."/>
            <person name="Ito M."/>
            <person name="Matsui Y."/>
            <person name="Miyazaki M."/>
            <person name="Murata K."/>
            <person name="Saito Y."/>
            <person name="Sakai S."/>
            <person name="Song C."/>
            <person name="Tasumi E."/>
            <person name="Yamanaka Y."/>
            <person name="Yamaguchi T."/>
            <person name="Kamagata Y."/>
            <person name="Tamaki H."/>
            <person name="Takai K."/>
        </authorList>
    </citation>
    <scope>NUCLEOTIDE SEQUENCE [LARGE SCALE GENOMIC DNA]</scope>
    <source>
        <strain evidence="1 2">MK-D1</strain>
    </source>
</reference>
<evidence type="ECO:0000313" key="2">
    <source>
        <dbReference type="Proteomes" id="UP000321408"/>
    </source>
</evidence>
<dbReference type="AlphaFoldDB" id="A0A5B9DEE6"/>
<dbReference type="RefSeq" id="WP_147664376.1">
    <property type="nucleotide sequence ID" value="NZ_CP042905.2"/>
</dbReference>
<reference evidence="1 2" key="2">
    <citation type="journal article" date="2024" name="Int. J. Syst. Evol. Microbiol.">
        <title>Promethearchaeum syntrophicum gen. nov., sp. nov., an anaerobic, obligately syntrophic archaeon, the first isolate of the lineage 'Asgard' archaea, and proposal of the new archaeal phylum Promethearchaeota phyl. nov. and kingdom Promethearchaeati regn. nov.</title>
        <authorList>
            <person name="Imachi H."/>
            <person name="Nobu M.K."/>
            <person name="Kato S."/>
            <person name="Takaki Y."/>
            <person name="Miyazaki M."/>
            <person name="Miyata M."/>
            <person name="Ogawara M."/>
            <person name="Saito Y."/>
            <person name="Sakai S."/>
            <person name="Tahara Y.O."/>
            <person name="Takano Y."/>
            <person name="Tasumi E."/>
            <person name="Uematsu K."/>
            <person name="Yoshimura T."/>
            <person name="Itoh T."/>
            <person name="Ohkuma M."/>
            <person name="Takai K."/>
        </authorList>
    </citation>
    <scope>NUCLEOTIDE SEQUENCE [LARGE SCALE GENOMIC DNA]</scope>
    <source>
        <strain evidence="1 2">MK-D1</strain>
    </source>
</reference>
<dbReference type="KEGG" id="psyt:DSAG12_03321"/>
<accession>A0A5B9DEE6</accession>
<proteinExistence type="predicted"/>